<evidence type="ECO:0000256" key="4">
    <source>
        <dbReference type="ARBA" id="ARBA00022679"/>
    </source>
</evidence>
<feature type="binding site" evidence="6">
    <location>
        <position position="106"/>
    </location>
    <ligand>
        <name>5-phospho-alpha-D-ribose 1-diphosphate</name>
        <dbReference type="ChEBI" id="CHEBI:58017"/>
        <note>ligand shared between dimeric partners</note>
    </ligand>
</feature>
<evidence type="ECO:0000259" key="7">
    <source>
        <dbReference type="Pfam" id="PF00156"/>
    </source>
</evidence>
<dbReference type="SUPFAM" id="SSF53271">
    <property type="entry name" value="PRTase-like"/>
    <property type="match status" value="1"/>
</dbReference>
<dbReference type="GO" id="GO:0044205">
    <property type="term" value="P:'de novo' UMP biosynthetic process"/>
    <property type="evidence" value="ECO:0007669"/>
    <property type="project" value="UniProtKB-UniRule"/>
</dbReference>
<feature type="binding site" description="in other chain" evidence="6">
    <location>
        <begin position="126"/>
        <end position="134"/>
    </location>
    <ligand>
        <name>5-phospho-alpha-D-ribose 1-diphosphate</name>
        <dbReference type="ChEBI" id="CHEBI:58017"/>
        <note>ligand shared between dimeric partners</note>
    </ligand>
</feature>
<evidence type="ECO:0000256" key="1">
    <source>
        <dbReference type="ARBA" id="ARBA00004889"/>
    </source>
</evidence>
<evidence type="ECO:0000313" key="8">
    <source>
        <dbReference type="EMBL" id="HIW88133.1"/>
    </source>
</evidence>
<dbReference type="HAMAP" id="MF_01208">
    <property type="entry name" value="PyrE"/>
    <property type="match status" value="1"/>
</dbReference>
<comment type="caution">
    <text evidence="6">Lacks conserved residue(s) required for the propagation of feature annotation.</text>
</comment>
<keyword evidence="3 6" id="KW-0328">Glycosyltransferase</keyword>
<dbReference type="InterPro" id="IPR004467">
    <property type="entry name" value="Or_phspho_trans_dom"/>
</dbReference>
<dbReference type="GO" id="GO:0004588">
    <property type="term" value="F:orotate phosphoribosyltransferase activity"/>
    <property type="evidence" value="ECO:0007669"/>
    <property type="project" value="UniProtKB-UniRule"/>
</dbReference>
<reference evidence="8" key="2">
    <citation type="submission" date="2021-04" db="EMBL/GenBank/DDBJ databases">
        <authorList>
            <person name="Gilroy R."/>
        </authorList>
    </citation>
    <scope>NUCLEOTIDE SEQUENCE</scope>
    <source>
        <strain evidence="8">Gambia16-930</strain>
    </source>
</reference>
<dbReference type="PANTHER" id="PTHR19278:SF9">
    <property type="entry name" value="URIDINE 5'-MONOPHOSPHATE SYNTHASE"/>
    <property type="match status" value="1"/>
</dbReference>
<comment type="subunit">
    <text evidence="6">Homodimer.</text>
</comment>
<dbReference type="InterPro" id="IPR023031">
    <property type="entry name" value="OPRT"/>
</dbReference>
<evidence type="ECO:0000256" key="2">
    <source>
        <dbReference type="ARBA" id="ARBA00011971"/>
    </source>
</evidence>
<sequence length="218" mass="24419">MITNKETAVQAARFLLQIKAIKLNNENPFTWASGRKSPIYCDNRVTLSHPEIRTYIRQRFVSIINDICADVDVIAGVATGGIAHGVLVAQDLGKPFVYVRPEEKKHGLNNKIEGEVKSGQSVFVIEDLISTGKSSLQVVESLREHGCIVKGMAAIFTYNLEVAKQAFEQANVQLETITDYHTLIDVAAEENFIKTKDLESLTEWRKNPEAWSEMQLNK</sequence>
<feature type="domain" description="Phosphoribosyltransferase" evidence="7">
    <location>
        <begin position="50"/>
        <end position="153"/>
    </location>
</feature>
<keyword evidence="6" id="KW-0460">Magnesium</keyword>
<evidence type="ECO:0000256" key="3">
    <source>
        <dbReference type="ARBA" id="ARBA00022676"/>
    </source>
</evidence>
<feature type="binding site" evidence="6">
    <location>
        <position position="100"/>
    </location>
    <ligand>
        <name>5-phospho-alpha-D-ribose 1-diphosphate</name>
        <dbReference type="ChEBI" id="CHEBI:58017"/>
        <note>ligand shared between dimeric partners</note>
    </ligand>
</feature>
<dbReference type="InterPro" id="IPR029057">
    <property type="entry name" value="PRTase-like"/>
</dbReference>
<dbReference type="GO" id="GO:0019856">
    <property type="term" value="P:pyrimidine nucleobase biosynthetic process"/>
    <property type="evidence" value="ECO:0007669"/>
    <property type="project" value="TreeGrafter"/>
</dbReference>
<comment type="function">
    <text evidence="6">Catalyzes the transfer of a ribosyl phosphate group from 5-phosphoribose 1-diphosphate to orotate, leading to the formation of orotidine monophosphate (OMP).</text>
</comment>
<evidence type="ECO:0000256" key="5">
    <source>
        <dbReference type="ARBA" id="ARBA00022975"/>
    </source>
</evidence>
<dbReference type="NCBIfam" id="TIGR00336">
    <property type="entry name" value="pyrE"/>
    <property type="match status" value="1"/>
</dbReference>
<proteinExistence type="inferred from homology"/>
<reference evidence="8" key="1">
    <citation type="journal article" date="2021" name="PeerJ">
        <title>Extensive microbial diversity within the chicken gut microbiome revealed by metagenomics and culture.</title>
        <authorList>
            <person name="Gilroy R."/>
            <person name="Ravi A."/>
            <person name="Getino M."/>
            <person name="Pursley I."/>
            <person name="Horton D.L."/>
            <person name="Alikhan N.F."/>
            <person name="Baker D."/>
            <person name="Gharbi K."/>
            <person name="Hall N."/>
            <person name="Watson M."/>
            <person name="Adriaenssens E.M."/>
            <person name="Foster-Nyarko E."/>
            <person name="Jarju S."/>
            <person name="Secka A."/>
            <person name="Antonio M."/>
            <person name="Oren A."/>
            <person name="Chaudhuri R.R."/>
            <person name="La Ragione R."/>
            <person name="Hildebrand F."/>
            <person name="Pallen M.J."/>
        </authorList>
    </citation>
    <scope>NUCLEOTIDE SEQUENCE</scope>
    <source>
        <strain evidence="8">Gambia16-930</strain>
    </source>
</reference>
<dbReference type="PANTHER" id="PTHR19278">
    <property type="entry name" value="OROTATE PHOSPHORIBOSYLTRANSFERASE"/>
    <property type="match status" value="1"/>
</dbReference>
<comment type="similarity">
    <text evidence="6">Belongs to the purine/pyrimidine phosphoribosyltransferase family. PyrE subfamily.</text>
</comment>
<comment type="catalytic activity">
    <reaction evidence="6">
        <text>orotidine 5'-phosphate + diphosphate = orotate + 5-phospho-alpha-D-ribose 1-diphosphate</text>
        <dbReference type="Rhea" id="RHEA:10380"/>
        <dbReference type="ChEBI" id="CHEBI:30839"/>
        <dbReference type="ChEBI" id="CHEBI:33019"/>
        <dbReference type="ChEBI" id="CHEBI:57538"/>
        <dbReference type="ChEBI" id="CHEBI:58017"/>
        <dbReference type="EC" id="2.4.2.10"/>
    </reaction>
</comment>
<protein>
    <recommendedName>
        <fullName evidence="2 6">Orotate phosphoribosyltransferase</fullName>
        <shortName evidence="6">OPRT</shortName>
        <shortName evidence="6">OPRTase</shortName>
        <ecNumber evidence="2 6">2.4.2.10</ecNumber>
    </recommendedName>
</protein>
<dbReference type="Proteomes" id="UP000824267">
    <property type="component" value="Unassembled WGS sequence"/>
</dbReference>
<dbReference type="CDD" id="cd06223">
    <property type="entry name" value="PRTases_typeI"/>
    <property type="match status" value="1"/>
</dbReference>
<dbReference type="Pfam" id="PF00156">
    <property type="entry name" value="Pribosyltran"/>
    <property type="match status" value="1"/>
</dbReference>
<dbReference type="GO" id="GO:0000287">
    <property type="term" value="F:magnesium ion binding"/>
    <property type="evidence" value="ECO:0007669"/>
    <property type="project" value="UniProtKB-UniRule"/>
</dbReference>
<organism evidence="8 9">
    <name type="scientific">Candidatus Onthomorpha intestinigallinarum</name>
    <dbReference type="NCBI Taxonomy" id="2840880"/>
    <lineage>
        <taxon>Bacteria</taxon>
        <taxon>Pseudomonadati</taxon>
        <taxon>Bacteroidota</taxon>
        <taxon>Bacteroidia</taxon>
        <taxon>Bacteroidales</taxon>
        <taxon>Candidatus Onthomorpha</taxon>
    </lineage>
</organism>
<comment type="pathway">
    <text evidence="1 6">Pyrimidine metabolism; UMP biosynthesis via de novo pathway; UMP from orotate: step 1/2.</text>
</comment>
<keyword evidence="4 6" id="KW-0808">Transferase</keyword>
<dbReference type="Gene3D" id="3.40.50.2020">
    <property type="match status" value="1"/>
</dbReference>
<accession>A0A9D1RJA8</accession>
<comment type="cofactor">
    <cofactor evidence="6">
        <name>Mg(2+)</name>
        <dbReference type="ChEBI" id="CHEBI:18420"/>
    </cofactor>
</comment>
<name>A0A9D1RJA8_9BACT</name>
<dbReference type="InterPro" id="IPR000836">
    <property type="entry name" value="PRTase_dom"/>
</dbReference>
<dbReference type="EMBL" id="DXGG01000240">
    <property type="protein sequence ID" value="HIW88133.1"/>
    <property type="molecule type" value="Genomic_DNA"/>
</dbReference>
<evidence type="ECO:0000256" key="6">
    <source>
        <dbReference type="HAMAP-Rule" id="MF_01208"/>
    </source>
</evidence>
<gene>
    <name evidence="6" type="primary">pyrE</name>
    <name evidence="8" type="ORF">IAC47_07705</name>
</gene>
<keyword evidence="5 6" id="KW-0665">Pyrimidine biosynthesis</keyword>
<feature type="binding site" evidence="6">
    <location>
        <position position="130"/>
    </location>
    <ligand>
        <name>orotate</name>
        <dbReference type="ChEBI" id="CHEBI:30839"/>
    </ligand>
</feature>
<dbReference type="AlphaFoldDB" id="A0A9D1RJA8"/>
<comment type="caution">
    <text evidence="8">The sequence shown here is derived from an EMBL/GenBank/DDBJ whole genome shotgun (WGS) entry which is preliminary data.</text>
</comment>
<evidence type="ECO:0000313" key="9">
    <source>
        <dbReference type="Proteomes" id="UP000824267"/>
    </source>
</evidence>
<dbReference type="EC" id="2.4.2.10" evidence="2 6"/>
<feature type="binding site" evidence="6">
    <location>
        <position position="104"/>
    </location>
    <ligand>
        <name>5-phospho-alpha-D-ribose 1-diphosphate</name>
        <dbReference type="ChEBI" id="CHEBI:58017"/>
        <note>ligand shared between dimeric partners</note>
    </ligand>
</feature>